<name>A0AAN7QG76_9MYRT</name>
<dbReference type="PANTHER" id="PTHR31805:SF14">
    <property type="entry name" value="RECEPTOR-LIKE KINASE, PUTATIVE (DUF1421)-RELATED"/>
    <property type="match status" value="1"/>
</dbReference>
<sequence length="474" mass="52571">MKTSEYMDKEVSRLTRSPSDDFSSDGNIGEEHVSDECLSPRFGGFYPSRPQCSAYAGEARSSFNETLLSLFGKRMKEHTAEVLGAVEGVNARLTQLEGRARKMENSIDDLKEALNSYHGRTDGKLRELQNLLREVEKCSLDLRDKQDIAVAQIQLINLAMSKKAETNLKKPETAARTESVQEAPPSVPQKSNQSFPIAAVPSQEETSTPASQVYSYLPQPNPLPTTQLSPVPLTSSQREAFRLIPPVAQGQPSPEQPHQFAAYHRPPPMPLPPMHQLQQQTCIAAAPTNPMPPGVQLQPTDFSHYQYQPQPRAAPESIHIPSSFVSPPFQRFDNPYLYPPGQPVNRPHLDFPPRPQLEPNFNNVYTHGRREYPLPYNNPAMESSNPVQSNISSGYSQLPTAQLLPEALPTVSIRDREEPDHDGSGNRVSTDDIVDKVVAMGFRRDVVRASVKRITDGGQPADLNVVLDMLANQG</sequence>
<evidence type="ECO:0000313" key="5">
    <source>
        <dbReference type="Proteomes" id="UP001345219"/>
    </source>
</evidence>
<evidence type="ECO:0000259" key="3">
    <source>
        <dbReference type="Pfam" id="PF07223"/>
    </source>
</evidence>
<feature type="compositionally biased region" description="Polar residues" evidence="2">
    <location>
        <begin position="14"/>
        <end position="26"/>
    </location>
</feature>
<dbReference type="PANTHER" id="PTHR31805">
    <property type="entry name" value="RECEPTOR-LIKE KINASE, PUTATIVE (DUF1421)-RELATED"/>
    <property type="match status" value="1"/>
</dbReference>
<dbReference type="Pfam" id="PF07223">
    <property type="entry name" value="DUF1421"/>
    <property type="match status" value="1"/>
</dbReference>
<comment type="caution">
    <text evidence="4">The sequence shown here is derived from an EMBL/GenBank/DDBJ whole genome shotgun (WGS) entry which is preliminary data.</text>
</comment>
<dbReference type="AlphaFoldDB" id="A0AAN7QG76"/>
<feature type="domain" description="DUF1421" evidence="3">
    <location>
        <begin position="431"/>
        <end position="473"/>
    </location>
</feature>
<accession>A0AAN7QG76</accession>
<dbReference type="EMBL" id="JAXIOK010000007">
    <property type="protein sequence ID" value="KAK4766624.1"/>
    <property type="molecule type" value="Genomic_DNA"/>
</dbReference>
<protein>
    <recommendedName>
        <fullName evidence="3">DUF1421 domain-containing protein</fullName>
    </recommendedName>
</protein>
<dbReference type="InterPro" id="IPR010820">
    <property type="entry name" value="DUF1421"/>
</dbReference>
<keyword evidence="1" id="KW-0175">Coiled coil</keyword>
<feature type="coiled-coil region" evidence="1">
    <location>
        <begin position="86"/>
        <end position="145"/>
    </location>
</feature>
<gene>
    <name evidence="4" type="ORF">SAY87_008266</name>
</gene>
<reference evidence="4 5" key="1">
    <citation type="journal article" date="2023" name="Hortic Res">
        <title>Pangenome of water caltrop reveals structural variations and asymmetric subgenome divergence after allopolyploidization.</title>
        <authorList>
            <person name="Zhang X."/>
            <person name="Chen Y."/>
            <person name="Wang L."/>
            <person name="Yuan Y."/>
            <person name="Fang M."/>
            <person name="Shi L."/>
            <person name="Lu R."/>
            <person name="Comes H.P."/>
            <person name="Ma Y."/>
            <person name="Chen Y."/>
            <person name="Huang G."/>
            <person name="Zhou Y."/>
            <person name="Zheng Z."/>
            <person name="Qiu Y."/>
        </authorList>
    </citation>
    <scope>NUCLEOTIDE SEQUENCE [LARGE SCALE GENOMIC DNA]</scope>
    <source>
        <tissue evidence="4">Roots</tissue>
    </source>
</reference>
<evidence type="ECO:0000256" key="1">
    <source>
        <dbReference type="SAM" id="Coils"/>
    </source>
</evidence>
<keyword evidence="5" id="KW-1185">Reference proteome</keyword>
<feature type="region of interest" description="Disordered" evidence="2">
    <location>
        <begin position="167"/>
        <end position="194"/>
    </location>
</feature>
<feature type="compositionally biased region" description="Basic and acidic residues" evidence="2">
    <location>
        <begin position="1"/>
        <end position="13"/>
    </location>
</feature>
<dbReference type="Proteomes" id="UP001345219">
    <property type="component" value="Chromosome 7"/>
</dbReference>
<evidence type="ECO:0000256" key="2">
    <source>
        <dbReference type="SAM" id="MobiDB-lite"/>
    </source>
</evidence>
<proteinExistence type="predicted"/>
<evidence type="ECO:0000313" key="4">
    <source>
        <dbReference type="EMBL" id="KAK4766624.1"/>
    </source>
</evidence>
<feature type="region of interest" description="Disordered" evidence="2">
    <location>
        <begin position="1"/>
        <end position="31"/>
    </location>
</feature>
<organism evidence="4 5">
    <name type="scientific">Trapa incisa</name>
    <dbReference type="NCBI Taxonomy" id="236973"/>
    <lineage>
        <taxon>Eukaryota</taxon>
        <taxon>Viridiplantae</taxon>
        <taxon>Streptophyta</taxon>
        <taxon>Embryophyta</taxon>
        <taxon>Tracheophyta</taxon>
        <taxon>Spermatophyta</taxon>
        <taxon>Magnoliopsida</taxon>
        <taxon>eudicotyledons</taxon>
        <taxon>Gunneridae</taxon>
        <taxon>Pentapetalae</taxon>
        <taxon>rosids</taxon>
        <taxon>malvids</taxon>
        <taxon>Myrtales</taxon>
        <taxon>Lythraceae</taxon>
        <taxon>Trapa</taxon>
    </lineage>
</organism>